<sequence>MTSLEQHTEYDPHWTVIGGVKTTRVPLYKQCPSMKIGRDKPPIPIAIQCSSIAEANSVYMSLSAVIDPLRRTPSSQNLIAAVYQAQSVLILLGNRVRFYPVVVGSRVGIFISESDAVHSMRGMKYPIGASTCTLRQALAYMFAKGIEAFIPSDENILGNIIPLDIGDTAQQLNALSIGSGPPSRSDVENSQDGASSSVEHPMSQPSSTQSYGSSDGGDLDVERFSPSPRESLELPDDDTTPLVYTHIRNLRGITGTANQPLPDSRVARELRSSLGKYANYFLHSQGFELRAIKIICREFREMVEASAASDARTRAHVPGEASGRNNVDKANVFSMRMARYGMPIAEGRFLHYMISLGVPAAN</sequence>
<protein>
    <submittedName>
        <fullName evidence="2">Uncharacterized protein</fullName>
    </submittedName>
</protein>
<feature type="compositionally biased region" description="Low complexity" evidence="1">
    <location>
        <begin position="203"/>
        <end position="213"/>
    </location>
</feature>
<evidence type="ECO:0000256" key="1">
    <source>
        <dbReference type="SAM" id="MobiDB-lite"/>
    </source>
</evidence>
<dbReference type="EMBL" id="JH711588">
    <property type="protein sequence ID" value="EIW75646.1"/>
    <property type="molecule type" value="Genomic_DNA"/>
</dbReference>
<reference evidence="3" key="1">
    <citation type="journal article" date="2012" name="Science">
        <title>The Paleozoic origin of enzymatic lignin decomposition reconstructed from 31 fungal genomes.</title>
        <authorList>
            <person name="Floudas D."/>
            <person name="Binder M."/>
            <person name="Riley R."/>
            <person name="Barry K."/>
            <person name="Blanchette R.A."/>
            <person name="Henrissat B."/>
            <person name="Martinez A.T."/>
            <person name="Otillar R."/>
            <person name="Spatafora J.W."/>
            <person name="Yadav J.S."/>
            <person name="Aerts A."/>
            <person name="Benoit I."/>
            <person name="Boyd A."/>
            <person name="Carlson A."/>
            <person name="Copeland A."/>
            <person name="Coutinho P.M."/>
            <person name="de Vries R.P."/>
            <person name="Ferreira P."/>
            <person name="Findley K."/>
            <person name="Foster B."/>
            <person name="Gaskell J."/>
            <person name="Glotzer D."/>
            <person name="Gorecki P."/>
            <person name="Heitman J."/>
            <person name="Hesse C."/>
            <person name="Hori C."/>
            <person name="Igarashi K."/>
            <person name="Jurgens J.A."/>
            <person name="Kallen N."/>
            <person name="Kersten P."/>
            <person name="Kohler A."/>
            <person name="Kuees U."/>
            <person name="Kumar T.K.A."/>
            <person name="Kuo A."/>
            <person name="LaButti K."/>
            <person name="Larrondo L.F."/>
            <person name="Lindquist E."/>
            <person name="Ling A."/>
            <person name="Lombard V."/>
            <person name="Lucas S."/>
            <person name="Lundell T."/>
            <person name="Martin R."/>
            <person name="McLaughlin D.J."/>
            <person name="Morgenstern I."/>
            <person name="Morin E."/>
            <person name="Murat C."/>
            <person name="Nagy L.G."/>
            <person name="Nolan M."/>
            <person name="Ohm R.A."/>
            <person name="Patyshakuliyeva A."/>
            <person name="Rokas A."/>
            <person name="Ruiz-Duenas F.J."/>
            <person name="Sabat G."/>
            <person name="Salamov A."/>
            <person name="Samejima M."/>
            <person name="Schmutz J."/>
            <person name="Slot J.C."/>
            <person name="St John F."/>
            <person name="Stenlid J."/>
            <person name="Sun H."/>
            <person name="Sun S."/>
            <person name="Syed K."/>
            <person name="Tsang A."/>
            <person name="Wiebenga A."/>
            <person name="Young D."/>
            <person name="Pisabarro A."/>
            <person name="Eastwood D.C."/>
            <person name="Martin F."/>
            <person name="Cullen D."/>
            <person name="Grigoriev I.V."/>
            <person name="Hibbett D.S."/>
        </authorList>
    </citation>
    <scope>NUCLEOTIDE SEQUENCE [LARGE SCALE GENOMIC DNA]</scope>
    <source>
        <strain evidence="3">RWD-64-598 SS2</strain>
    </source>
</reference>
<name>A0A5M3M9M8_CONPW</name>
<evidence type="ECO:0000313" key="2">
    <source>
        <dbReference type="EMBL" id="EIW75646.1"/>
    </source>
</evidence>
<dbReference type="AlphaFoldDB" id="A0A5M3M9M8"/>
<organism evidence="2 3">
    <name type="scientific">Coniophora puteana (strain RWD-64-598)</name>
    <name type="common">Brown rot fungus</name>
    <dbReference type="NCBI Taxonomy" id="741705"/>
    <lineage>
        <taxon>Eukaryota</taxon>
        <taxon>Fungi</taxon>
        <taxon>Dikarya</taxon>
        <taxon>Basidiomycota</taxon>
        <taxon>Agaricomycotina</taxon>
        <taxon>Agaricomycetes</taxon>
        <taxon>Agaricomycetidae</taxon>
        <taxon>Boletales</taxon>
        <taxon>Coniophorineae</taxon>
        <taxon>Coniophoraceae</taxon>
        <taxon>Coniophora</taxon>
    </lineage>
</organism>
<dbReference type="GeneID" id="19209600"/>
<dbReference type="RefSeq" id="XP_007774341.1">
    <property type="nucleotide sequence ID" value="XM_007776151.1"/>
</dbReference>
<dbReference type="KEGG" id="cput:CONPUDRAFT_77285"/>
<accession>A0A5M3M9M8</accession>
<keyword evidence="3" id="KW-1185">Reference proteome</keyword>
<proteinExistence type="predicted"/>
<gene>
    <name evidence="2" type="ORF">CONPUDRAFT_77285</name>
</gene>
<dbReference type="Proteomes" id="UP000053558">
    <property type="component" value="Unassembled WGS sequence"/>
</dbReference>
<evidence type="ECO:0000313" key="3">
    <source>
        <dbReference type="Proteomes" id="UP000053558"/>
    </source>
</evidence>
<feature type="compositionally biased region" description="Polar residues" evidence="1">
    <location>
        <begin position="188"/>
        <end position="198"/>
    </location>
</feature>
<dbReference type="OrthoDB" id="2666050at2759"/>
<feature type="region of interest" description="Disordered" evidence="1">
    <location>
        <begin position="174"/>
        <end position="240"/>
    </location>
</feature>
<comment type="caution">
    <text evidence="2">The sequence shown here is derived from an EMBL/GenBank/DDBJ whole genome shotgun (WGS) entry which is preliminary data.</text>
</comment>